<evidence type="ECO:0000259" key="7">
    <source>
        <dbReference type="PROSITE" id="PS50835"/>
    </source>
</evidence>
<dbReference type="GO" id="GO:0007155">
    <property type="term" value="P:cell adhesion"/>
    <property type="evidence" value="ECO:0007669"/>
    <property type="project" value="TreeGrafter"/>
</dbReference>
<keyword evidence="3 5" id="KW-1133">Transmembrane helix</keyword>
<keyword evidence="4 5" id="KW-0472">Membrane</keyword>
<dbReference type="GO" id="GO:0005886">
    <property type="term" value="C:plasma membrane"/>
    <property type="evidence" value="ECO:0007669"/>
    <property type="project" value="TreeGrafter"/>
</dbReference>
<evidence type="ECO:0000256" key="3">
    <source>
        <dbReference type="ARBA" id="ARBA00022989"/>
    </source>
</evidence>
<dbReference type="InterPro" id="IPR007110">
    <property type="entry name" value="Ig-like_dom"/>
</dbReference>
<sequence length="397" mass="44969">MASILFATLLFLSKLRSCQLQCVKETLDDSEFSIFVTTHIQVVSGDCIMIPYEYTFPKSKVKVPHKKIWFRGDSQTTVSVTVVTNGEETKDLFKMDGLPCGEYEFGFKLEWECNQTYVFPTRVRVTVSALTQKPAVLVPPLKEGKTSRLICYALPLCSARAKIRWKSTKTSKNTSLMYSTVHMWQDEQDLYLTPSAYDHNTATITCVVEYENNIVAERTITLNVQFEPRFLNGSQCVVKGELLVCSCISWGNPPSPITWPVASFTDFSIKSHRKAEIVNSTLTLNRSDFLDTSINCVSSSKLGQKQIQIQIQNYTENMKTSKNSVNSNKKQTLKAGFSWILAVSVSLNLVLLSSLIFCIYKWGKRLQETQLGEMETYTDLNRAQVEQEYSVIFPQTG</sequence>
<dbReference type="InterPro" id="IPR036179">
    <property type="entry name" value="Ig-like_dom_sf"/>
</dbReference>
<reference evidence="8" key="1">
    <citation type="submission" date="2023-08" db="EMBL/GenBank/DDBJ databases">
        <authorList>
            <person name="Alioto T."/>
            <person name="Alioto T."/>
            <person name="Gomez Garrido J."/>
        </authorList>
    </citation>
    <scope>NUCLEOTIDE SEQUENCE</scope>
</reference>
<dbReference type="SUPFAM" id="SSF48726">
    <property type="entry name" value="Immunoglobulin"/>
    <property type="match status" value="1"/>
</dbReference>
<dbReference type="PANTHER" id="PTHR12035:SF128">
    <property type="entry name" value="BRANCHED CHAIN KETO ACID DEHYDROGENASE E1 SUBUNIT BETA,-LIKE-RELATED"/>
    <property type="match status" value="1"/>
</dbReference>
<name>A0AAV1F5N8_XYRNO</name>
<evidence type="ECO:0000313" key="8">
    <source>
        <dbReference type="EMBL" id="CAJ1056275.1"/>
    </source>
</evidence>
<feature type="signal peptide" evidence="6">
    <location>
        <begin position="1"/>
        <end position="20"/>
    </location>
</feature>
<dbReference type="GO" id="GO:0033691">
    <property type="term" value="F:sialic acid binding"/>
    <property type="evidence" value="ECO:0007669"/>
    <property type="project" value="TreeGrafter"/>
</dbReference>
<feature type="transmembrane region" description="Helical" evidence="5">
    <location>
        <begin position="336"/>
        <end position="360"/>
    </location>
</feature>
<dbReference type="InterPro" id="IPR051036">
    <property type="entry name" value="SIGLEC"/>
</dbReference>
<protein>
    <submittedName>
        <fullName evidence="8">Sialic acid-binding Ig-like lectin 11</fullName>
    </submittedName>
</protein>
<dbReference type="AlphaFoldDB" id="A0AAV1F5N8"/>
<proteinExistence type="predicted"/>
<dbReference type="Proteomes" id="UP001178508">
    <property type="component" value="Chromosome 5"/>
</dbReference>
<evidence type="ECO:0000256" key="6">
    <source>
        <dbReference type="SAM" id="SignalP"/>
    </source>
</evidence>
<keyword evidence="9" id="KW-1185">Reference proteome</keyword>
<gene>
    <name evidence="8" type="ORF">XNOV1_A020790</name>
</gene>
<organism evidence="8 9">
    <name type="scientific">Xyrichtys novacula</name>
    <name type="common">Pearly razorfish</name>
    <name type="synonym">Hemipteronotus novacula</name>
    <dbReference type="NCBI Taxonomy" id="13765"/>
    <lineage>
        <taxon>Eukaryota</taxon>
        <taxon>Metazoa</taxon>
        <taxon>Chordata</taxon>
        <taxon>Craniata</taxon>
        <taxon>Vertebrata</taxon>
        <taxon>Euteleostomi</taxon>
        <taxon>Actinopterygii</taxon>
        <taxon>Neopterygii</taxon>
        <taxon>Teleostei</taxon>
        <taxon>Neoteleostei</taxon>
        <taxon>Acanthomorphata</taxon>
        <taxon>Eupercaria</taxon>
        <taxon>Labriformes</taxon>
        <taxon>Labridae</taxon>
        <taxon>Xyrichtys</taxon>
    </lineage>
</organism>
<feature type="chain" id="PRO_5044010172" evidence="6">
    <location>
        <begin position="21"/>
        <end position="397"/>
    </location>
</feature>
<evidence type="ECO:0000256" key="5">
    <source>
        <dbReference type="SAM" id="Phobius"/>
    </source>
</evidence>
<evidence type="ECO:0000313" key="9">
    <source>
        <dbReference type="Proteomes" id="UP001178508"/>
    </source>
</evidence>
<feature type="domain" description="Ig-like" evidence="7">
    <location>
        <begin position="134"/>
        <end position="221"/>
    </location>
</feature>
<dbReference type="PANTHER" id="PTHR12035">
    <property type="entry name" value="SIALIC ACID BINDING IMMUNOGLOBULIN-LIKE LECTIN"/>
    <property type="match status" value="1"/>
</dbReference>
<keyword evidence="2 5" id="KW-0812">Transmembrane</keyword>
<evidence type="ECO:0000256" key="2">
    <source>
        <dbReference type="ARBA" id="ARBA00022692"/>
    </source>
</evidence>
<dbReference type="InterPro" id="IPR013783">
    <property type="entry name" value="Ig-like_fold"/>
</dbReference>
<evidence type="ECO:0000256" key="4">
    <source>
        <dbReference type="ARBA" id="ARBA00023136"/>
    </source>
</evidence>
<accession>A0AAV1F5N8</accession>
<dbReference type="EMBL" id="OY660868">
    <property type="protein sequence ID" value="CAJ1056275.1"/>
    <property type="molecule type" value="Genomic_DNA"/>
</dbReference>
<dbReference type="PROSITE" id="PS50835">
    <property type="entry name" value="IG_LIKE"/>
    <property type="match status" value="1"/>
</dbReference>
<evidence type="ECO:0000256" key="1">
    <source>
        <dbReference type="ARBA" id="ARBA00004167"/>
    </source>
</evidence>
<keyword evidence="6" id="KW-0732">Signal</keyword>
<dbReference type="Gene3D" id="2.60.40.10">
    <property type="entry name" value="Immunoglobulins"/>
    <property type="match status" value="2"/>
</dbReference>
<comment type="subcellular location">
    <subcellularLocation>
        <location evidence="1">Membrane</location>
        <topology evidence="1">Single-pass membrane protein</topology>
    </subcellularLocation>
</comment>